<accession>A0A0C3NXU5</accession>
<organism evidence="1 2">
    <name type="scientific">Pisolithus tinctorius Marx 270</name>
    <dbReference type="NCBI Taxonomy" id="870435"/>
    <lineage>
        <taxon>Eukaryota</taxon>
        <taxon>Fungi</taxon>
        <taxon>Dikarya</taxon>
        <taxon>Basidiomycota</taxon>
        <taxon>Agaricomycotina</taxon>
        <taxon>Agaricomycetes</taxon>
        <taxon>Agaricomycetidae</taxon>
        <taxon>Boletales</taxon>
        <taxon>Sclerodermatineae</taxon>
        <taxon>Pisolithaceae</taxon>
        <taxon>Pisolithus</taxon>
    </lineage>
</organism>
<dbReference type="HOGENOM" id="CLU_1876268_0_0_1"/>
<dbReference type="OrthoDB" id="10631430at2759"/>
<sequence>MEQADIDNIPNTFKTYSKVDKDGTNVAYFGTMDHKDELLEEEGGGLMVEDSPPELESDFEDDTFNDDVAQANSAPCHDHDLGKAPNSYSALFHTLETFFHSLLMHSHILPTLPTCSDQALTLPTHLCTSLESHDHL</sequence>
<dbReference type="AlphaFoldDB" id="A0A0C3NXU5"/>
<reference evidence="1 2" key="1">
    <citation type="submission" date="2014-04" db="EMBL/GenBank/DDBJ databases">
        <authorList>
            <consortium name="DOE Joint Genome Institute"/>
            <person name="Kuo A."/>
            <person name="Kohler A."/>
            <person name="Costa M.D."/>
            <person name="Nagy L.G."/>
            <person name="Floudas D."/>
            <person name="Copeland A."/>
            <person name="Barry K.W."/>
            <person name="Cichocki N."/>
            <person name="Veneault-Fourrey C."/>
            <person name="LaButti K."/>
            <person name="Lindquist E.A."/>
            <person name="Lipzen A."/>
            <person name="Lundell T."/>
            <person name="Morin E."/>
            <person name="Murat C."/>
            <person name="Sun H."/>
            <person name="Tunlid A."/>
            <person name="Henrissat B."/>
            <person name="Grigoriev I.V."/>
            <person name="Hibbett D.S."/>
            <person name="Martin F."/>
            <person name="Nordberg H.P."/>
            <person name="Cantor M.N."/>
            <person name="Hua S.X."/>
        </authorList>
    </citation>
    <scope>NUCLEOTIDE SEQUENCE [LARGE SCALE GENOMIC DNA]</scope>
    <source>
        <strain evidence="1 2">Marx 270</strain>
    </source>
</reference>
<keyword evidence="2" id="KW-1185">Reference proteome</keyword>
<evidence type="ECO:0000313" key="2">
    <source>
        <dbReference type="Proteomes" id="UP000054217"/>
    </source>
</evidence>
<gene>
    <name evidence="1" type="ORF">M404DRAFT_25358</name>
</gene>
<reference evidence="2" key="2">
    <citation type="submission" date="2015-01" db="EMBL/GenBank/DDBJ databases">
        <title>Evolutionary Origins and Diversification of the Mycorrhizal Mutualists.</title>
        <authorList>
            <consortium name="DOE Joint Genome Institute"/>
            <consortium name="Mycorrhizal Genomics Consortium"/>
            <person name="Kohler A."/>
            <person name="Kuo A."/>
            <person name="Nagy L.G."/>
            <person name="Floudas D."/>
            <person name="Copeland A."/>
            <person name="Barry K.W."/>
            <person name="Cichocki N."/>
            <person name="Veneault-Fourrey C."/>
            <person name="LaButti K."/>
            <person name="Lindquist E.A."/>
            <person name="Lipzen A."/>
            <person name="Lundell T."/>
            <person name="Morin E."/>
            <person name="Murat C."/>
            <person name="Riley R."/>
            <person name="Ohm R."/>
            <person name="Sun H."/>
            <person name="Tunlid A."/>
            <person name="Henrissat B."/>
            <person name="Grigoriev I.V."/>
            <person name="Hibbett D.S."/>
            <person name="Martin F."/>
        </authorList>
    </citation>
    <scope>NUCLEOTIDE SEQUENCE [LARGE SCALE GENOMIC DNA]</scope>
    <source>
        <strain evidence="2">Marx 270</strain>
    </source>
</reference>
<dbReference type="Proteomes" id="UP000054217">
    <property type="component" value="Unassembled WGS sequence"/>
</dbReference>
<evidence type="ECO:0000313" key="1">
    <source>
        <dbReference type="EMBL" id="KIO05650.1"/>
    </source>
</evidence>
<protein>
    <submittedName>
        <fullName evidence="1">Uncharacterized protein</fullName>
    </submittedName>
</protein>
<name>A0A0C3NXU5_PISTI</name>
<dbReference type="EMBL" id="KN831966">
    <property type="protein sequence ID" value="KIO05650.1"/>
    <property type="molecule type" value="Genomic_DNA"/>
</dbReference>
<proteinExistence type="predicted"/>
<dbReference type="InParanoid" id="A0A0C3NXU5"/>